<dbReference type="RefSeq" id="XP_002839620.1">
    <property type="nucleotide sequence ID" value="XM_002839574.1"/>
</dbReference>
<dbReference type="SUPFAM" id="SSF56235">
    <property type="entry name" value="N-terminal nucleophile aminohydrolases (Ntn hydrolases)"/>
    <property type="match status" value="1"/>
</dbReference>
<dbReference type="EMBL" id="FN430297">
    <property type="protein sequence ID" value="CAZ83811.1"/>
    <property type="molecule type" value="Genomic_DNA"/>
</dbReference>
<dbReference type="InterPro" id="IPR052373">
    <property type="entry name" value="Gamma-glu_amide_hydrolase"/>
</dbReference>
<dbReference type="Proteomes" id="UP000006911">
    <property type="component" value="Unassembled WGS sequence"/>
</dbReference>
<feature type="region of interest" description="Disordered" evidence="1">
    <location>
        <begin position="200"/>
        <end position="222"/>
    </location>
</feature>
<dbReference type="CDD" id="cd01908">
    <property type="entry name" value="YafJ"/>
    <property type="match status" value="1"/>
</dbReference>
<dbReference type="AlphaFoldDB" id="D5GH18"/>
<gene>
    <name evidence="2" type="ORF">GSTUM_00007657001</name>
</gene>
<sequence>MHNGHIANFKKIKRAIVNAIRDEYFLMVEGSTDSEWAFALFLDTLHSLGYSPKSPPEAMLGTIRRLNELLDEAGTGEPSLLNFAATDGHSVVCTRYVCSRTDEAASLYFSSGTRFHEYKEGGFYRMERHDRGQDLVMVASEPLTFERGDWVTVPTNSILTINKQTVLIHPIIDKYYQQNPAYSRSAAFVESKGMVAEPIVPSKPVKNDTKKPSAMNGKDASY</sequence>
<evidence type="ECO:0000256" key="1">
    <source>
        <dbReference type="SAM" id="MobiDB-lite"/>
    </source>
</evidence>
<dbReference type="InParanoid" id="D5GH18"/>
<evidence type="ECO:0000313" key="3">
    <source>
        <dbReference type="Proteomes" id="UP000006911"/>
    </source>
</evidence>
<dbReference type="GO" id="GO:0006751">
    <property type="term" value="P:glutathione catabolic process"/>
    <property type="evidence" value="ECO:0007669"/>
    <property type="project" value="EnsemblFungi"/>
</dbReference>
<protein>
    <submittedName>
        <fullName evidence="2">(Perigord truffle) hypothetical protein</fullName>
    </submittedName>
</protein>
<dbReference type="OMA" id="QATIPRM"/>
<proteinExistence type="predicted"/>
<dbReference type="GO" id="GO:0036374">
    <property type="term" value="F:glutathione hydrolase activity"/>
    <property type="evidence" value="ECO:0007669"/>
    <property type="project" value="EnsemblFungi"/>
</dbReference>
<dbReference type="GO" id="GO:0061672">
    <property type="term" value="C:glutathione hydrolase complex"/>
    <property type="evidence" value="ECO:0007669"/>
    <property type="project" value="EnsemblFungi"/>
</dbReference>
<dbReference type="PANTHER" id="PTHR43187">
    <property type="entry name" value="GLUTAMINE AMIDOTRANSFERASE DUG3-RELATED"/>
    <property type="match status" value="1"/>
</dbReference>
<keyword evidence="3" id="KW-1185">Reference proteome</keyword>
<dbReference type="InterPro" id="IPR029055">
    <property type="entry name" value="Ntn_hydrolases_N"/>
</dbReference>
<accession>D5GH18</accession>
<dbReference type="GO" id="GO:0005737">
    <property type="term" value="C:cytoplasm"/>
    <property type="evidence" value="ECO:0007669"/>
    <property type="project" value="EnsemblFungi"/>
</dbReference>
<dbReference type="HOGENOM" id="CLU_091424_0_0_1"/>
<evidence type="ECO:0000313" key="2">
    <source>
        <dbReference type="EMBL" id="CAZ83811.1"/>
    </source>
</evidence>
<organism evidence="2 3">
    <name type="scientific">Tuber melanosporum (strain Mel28)</name>
    <name type="common">Perigord black truffle</name>
    <dbReference type="NCBI Taxonomy" id="656061"/>
    <lineage>
        <taxon>Eukaryota</taxon>
        <taxon>Fungi</taxon>
        <taxon>Dikarya</taxon>
        <taxon>Ascomycota</taxon>
        <taxon>Pezizomycotina</taxon>
        <taxon>Pezizomycetes</taxon>
        <taxon>Pezizales</taxon>
        <taxon>Tuberaceae</taxon>
        <taxon>Tuber</taxon>
    </lineage>
</organism>
<dbReference type="Gene3D" id="3.60.20.10">
    <property type="entry name" value="Glutamine Phosphoribosylpyrophosphate, subunit 1, domain 1"/>
    <property type="match status" value="1"/>
</dbReference>
<name>D5GH18_TUBMM</name>
<dbReference type="FunCoup" id="D5GH18">
    <property type="interactions" value="12"/>
</dbReference>
<dbReference type="GeneID" id="9185065"/>
<dbReference type="PANTHER" id="PTHR43187:SF1">
    <property type="entry name" value="GLUTAMINE AMIDOTRANSFERASE DUG3-RELATED"/>
    <property type="match status" value="1"/>
</dbReference>
<dbReference type="STRING" id="656061.D5GH18"/>
<reference evidence="2 3" key="1">
    <citation type="journal article" date="2010" name="Nature">
        <title>Perigord black truffle genome uncovers evolutionary origins and mechanisms of symbiosis.</title>
        <authorList>
            <person name="Martin F."/>
            <person name="Kohler A."/>
            <person name="Murat C."/>
            <person name="Balestrini R."/>
            <person name="Coutinho P.M."/>
            <person name="Jaillon O."/>
            <person name="Montanini B."/>
            <person name="Morin E."/>
            <person name="Noel B."/>
            <person name="Percudani R."/>
            <person name="Porcel B."/>
            <person name="Rubini A."/>
            <person name="Amicucci A."/>
            <person name="Amselem J."/>
            <person name="Anthouard V."/>
            <person name="Arcioni S."/>
            <person name="Artiguenave F."/>
            <person name="Aury J.M."/>
            <person name="Ballario P."/>
            <person name="Bolchi A."/>
            <person name="Brenna A."/>
            <person name="Brun A."/>
            <person name="Buee M."/>
            <person name="Cantarel B."/>
            <person name="Chevalier G."/>
            <person name="Couloux A."/>
            <person name="Da Silva C."/>
            <person name="Denoeud F."/>
            <person name="Duplessis S."/>
            <person name="Ghignone S."/>
            <person name="Hilselberger B."/>
            <person name="Iotti M."/>
            <person name="Marcais B."/>
            <person name="Mello A."/>
            <person name="Miranda M."/>
            <person name="Pacioni G."/>
            <person name="Quesneville H."/>
            <person name="Riccioni C."/>
            <person name="Ruotolo R."/>
            <person name="Splivallo R."/>
            <person name="Stocchi V."/>
            <person name="Tisserant E."/>
            <person name="Viscomi A.R."/>
            <person name="Zambonelli A."/>
            <person name="Zampieri E."/>
            <person name="Henrissat B."/>
            <person name="Lebrun M.H."/>
            <person name="Paolocci F."/>
            <person name="Bonfante P."/>
            <person name="Ottonello S."/>
            <person name="Wincker P."/>
        </authorList>
    </citation>
    <scope>NUCLEOTIDE SEQUENCE [LARGE SCALE GENOMIC DNA]</scope>
    <source>
        <strain evidence="2 3">Mel28</strain>
    </source>
</reference>
<dbReference type="KEGG" id="tml:GSTUM_00007657001"/>
<dbReference type="eggNOG" id="KOG1268">
    <property type="taxonomic scope" value="Eukaryota"/>
</dbReference>